<accession>A0A143PPJ5</accession>
<proteinExistence type="predicted"/>
<dbReference type="AlphaFoldDB" id="A0A143PPJ5"/>
<dbReference type="PROSITE" id="PS50106">
    <property type="entry name" value="PDZ"/>
    <property type="match status" value="1"/>
</dbReference>
<feature type="domain" description="PDZ" evidence="1">
    <location>
        <begin position="336"/>
        <end position="378"/>
    </location>
</feature>
<dbReference type="Pfam" id="PF13180">
    <property type="entry name" value="PDZ_2"/>
    <property type="match status" value="1"/>
</dbReference>
<dbReference type="SMART" id="SM00228">
    <property type="entry name" value="PDZ"/>
    <property type="match status" value="1"/>
</dbReference>
<dbReference type="InterPro" id="IPR007314">
    <property type="entry name" value="Cofac_haem-bd_dom"/>
</dbReference>
<dbReference type="SUPFAM" id="SSF50156">
    <property type="entry name" value="PDZ domain-like"/>
    <property type="match status" value="1"/>
</dbReference>
<dbReference type="Gene3D" id="2.30.42.10">
    <property type="match status" value="1"/>
</dbReference>
<dbReference type="InterPro" id="IPR001478">
    <property type="entry name" value="PDZ"/>
</dbReference>
<dbReference type="Proteomes" id="UP000076079">
    <property type="component" value="Chromosome"/>
</dbReference>
<dbReference type="KEGG" id="abac:LuPra_03581"/>
<reference evidence="2 3" key="1">
    <citation type="journal article" date="2016" name="Genome Announc.">
        <title>First Complete Genome Sequence of a Subdivision 6 Acidobacterium Strain.</title>
        <authorList>
            <person name="Huang S."/>
            <person name="Vieira S."/>
            <person name="Bunk B."/>
            <person name="Riedel T."/>
            <person name="Sproer C."/>
            <person name="Overmann J."/>
        </authorList>
    </citation>
    <scope>NUCLEOTIDE SEQUENCE [LARGE SCALE GENOMIC DNA]</scope>
    <source>
        <strain evidence="3">DSM 100886 HEG_-6_39</strain>
    </source>
</reference>
<evidence type="ECO:0000313" key="2">
    <source>
        <dbReference type="EMBL" id="AMY10351.1"/>
    </source>
</evidence>
<gene>
    <name evidence="2" type="ORF">LuPra_03581</name>
</gene>
<dbReference type="Gene3D" id="3.40.50.11550">
    <property type="match status" value="1"/>
</dbReference>
<protein>
    <submittedName>
        <fullName evidence="2">Peptidase Do</fullName>
    </submittedName>
</protein>
<evidence type="ECO:0000313" key="3">
    <source>
        <dbReference type="Proteomes" id="UP000076079"/>
    </source>
</evidence>
<reference evidence="3" key="2">
    <citation type="submission" date="2016-04" db="EMBL/GenBank/DDBJ databases">
        <title>First Complete Genome Sequence of a Subdivision 6 Acidobacterium.</title>
        <authorList>
            <person name="Huang S."/>
            <person name="Vieira S."/>
            <person name="Bunk B."/>
            <person name="Riedel T."/>
            <person name="Sproeer C."/>
            <person name="Overmann J."/>
        </authorList>
    </citation>
    <scope>NUCLEOTIDE SEQUENCE [LARGE SCALE GENOMIC DNA]</scope>
    <source>
        <strain evidence="3">DSM 100886 HEG_-6_39</strain>
    </source>
</reference>
<dbReference type="Pfam" id="PF04187">
    <property type="entry name" value="Cofac_haem_bdg"/>
    <property type="match status" value="1"/>
</dbReference>
<dbReference type="EMBL" id="CP015136">
    <property type="protein sequence ID" value="AMY10351.1"/>
    <property type="molecule type" value="Genomic_DNA"/>
</dbReference>
<keyword evidence="3" id="KW-1185">Reference proteome</keyword>
<dbReference type="RefSeq" id="WP_162271437.1">
    <property type="nucleotide sequence ID" value="NZ_CP015136.1"/>
</dbReference>
<dbReference type="STRING" id="1855912.LuPra_03581"/>
<dbReference type="CDD" id="cd14727">
    <property type="entry name" value="ChanN-like"/>
    <property type="match status" value="1"/>
</dbReference>
<organism evidence="2 3">
    <name type="scientific">Luteitalea pratensis</name>
    <dbReference type="NCBI Taxonomy" id="1855912"/>
    <lineage>
        <taxon>Bacteria</taxon>
        <taxon>Pseudomonadati</taxon>
        <taxon>Acidobacteriota</taxon>
        <taxon>Vicinamibacteria</taxon>
        <taxon>Vicinamibacterales</taxon>
        <taxon>Vicinamibacteraceae</taxon>
        <taxon>Luteitalea</taxon>
    </lineage>
</organism>
<evidence type="ECO:0000259" key="1">
    <source>
        <dbReference type="PROSITE" id="PS50106"/>
    </source>
</evidence>
<dbReference type="InterPro" id="IPR036034">
    <property type="entry name" value="PDZ_sf"/>
</dbReference>
<sequence length="417" mass="44686">MSRATRLLLLTLTGTLVLTGLSRGQGREPFNLEVGDPARKTKSIALVVDQIHDTNKGVDVSPDEVAAALSDASIVLVGEAHTSIESHRVQIAVIAALQRAGRKVTIGLEMFPAEAPTAPFDRWLRGGIDEAALLRESGWYDYWGYPWGYYRDVFLIAKQYRLPIRGVNAPRAVVAMVGRRGLAGIGGMERGQIAPTIDTTNEEHKQVFLAYVGGTSDTPASATSSGAPGHGAGMPAETLQRMVDAQCTWDATMALHAAELIKDNPDPKAVVVVLVGSGHVAYGLGIARQAKAYTDKRVATVLPIASTPGKPEQIRASVADIVWGVPAETYPLFPTLGVSFRSNGDQPNTVLMVSPGSAAETMGLKPGDMLMTIDDQPIHKDVEVRALLDRKQWGDAVKATVKRGADTLTLTGRLRRR</sequence>
<name>A0A143PPJ5_LUTPR</name>
<dbReference type="SUPFAM" id="SSF159501">
    <property type="entry name" value="EreA/ChaN-like"/>
    <property type="match status" value="1"/>
</dbReference>